<keyword evidence="2 5" id="KW-0863">Zinc-finger</keyword>
<keyword evidence="4" id="KW-0040">ANK repeat</keyword>
<evidence type="ECO:0000313" key="10">
    <source>
        <dbReference type="EMBL" id="KOO26801.1"/>
    </source>
</evidence>
<dbReference type="PROSITE" id="PS50199">
    <property type="entry name" value="ZF_RANBP2_2"/>
    <property type="match status" value="1"/>
</dbReference>
<feature type="compositionally biased region" description="Basic and acidic residues" evidence="7">
    <location>
        <begin position="544"/>
        <end position="561"/>
    </location>
</feature>
<dbReference type="GO" id="GO:0008270">
    <property type="term" value="F:zinc ion binding"/>
    <property type="evidence" value="ECO:0007669"/>
    <property type="project" value="UniProtKB-KW"/>
</dbReference>
<reference evidence="11" key="1">
    <citation type="journal article" date="2015" name="PLoS Genet.">
        <title>Genome Sequence and Transcriptome Analyses of Chrysochromulina tobin: Metabolic Tools for Enhanced Algal Fitness in the Prominent Order Prymnesiales (Haptophyceae).</title>
        <authorList>
            <person name="Hovde B.T."/>
            <person name="Deodato C.R."/>
            <person name="Hunsperger H.M."/>
            <person name="Ryken S.A."/>
            <person name="Yost W."/>
            <person name="Jha R.K."/>
            <person name="Patterson J."/>
            <person name="Monnat R.J. Jr."/>
            <person name="Barlow S.B."/>
            <person name="Starkenburg S.R."/>
            <person name="Cattolico R.A."/>
        </authorList>
    </citation>
    <scope>NUCLEOTIDE SEQUENCE</scope>
    <source>
        <strain evidence="11">CCMP291</strain>
    </source>
</reference>
<accession>A0A0M0JJM7</accession>
<feature type="repeat" description="ANK" evidence="4">
    <location>
        <begin position="646"/>
        <end position="678"/>
    </location>
</feature>
<comment type="caution">
    <text evidence="10">The sequence shown here is derived from an EMBL/GenBank/DDBJ whole genome shotgun (WGS) entry which is preliminary data.</text>
</comment>
<dbReference type="Proteomes" id="UP000037460">
    <property type="component" value="Unassembled WGS sequence"/>
</dbReference>
<evidence type="ECO:0000256" key="2">
    <source>
        <dbReference type="ARBA" id="ARBA00022771"/>
    </source>
</evidence>
<name>A0A0M0JJM7_9EUKA</name>
<gene>
    <name evidence="10" type="ORF">Ctob_001342</name>
</gene>
<feature type="domain" description="RanBP2-type" evidence="9">
    <location>
        <begin position="277"/>
        <end position="306"/>
    </location>
</feature>
<keyword evidence="8" id="KW-0472">Membrane</keyword>
<keyword evidence="3" id="KW-0862">Zinc</keyword>
<feature type="region of interest" description="Disordered" evidence="7">
    <location>
        <begin position="526"/>
        <end position="569"/>
    </location>
</feature>
<keyword evidence="8" id="KW-1133">Transmembrane helix</keyword>
<keyword evidence="1" id="KW-0479">Metal-binding</keyword>
<protein>
    <recommendedName>
        <fullName evidence="9">RanBP2-type domain-containing protein</fullName>
    </recommendedName>
</protein>
<evidence type="ECO:0000256" key="5">
    <source>
        <dbReference type="PROSITE-ProRule" id="PRU00322"/>
    </source>
</evidence>
<keyword evidence="8" id="KW-0812">Transmembrane</keyword>
<dbReference type="SMART" id="SM00248">
    <property type="entry name" value="ANK"/>
    <property type="match status" value="3"/>
</dbReference>
<evidence type="ECO:0000313" key="11">
    <source>
        <dbReference type="Proteomes" id="UP000037460"/>
    </source>
</evidence>
<evidence type="ECO:0000256" key="1">
    <source>
        <dbReference type="ARBA" id="ARBA00022723"/>
    </source>
</evidence>
<dbReference type="SUPFAM" id="SSF48403">
    <property type="entry name" value="Ankyrin repeat"/>
    <property type="match status" value="1"/>
</dbReference>
<dbReference type="PROSITE" id="PS50088">
    <property type="entry name" value="ANK_REPEAT"/>
    <property type="match status" value="1"/>
</dbReference>
<dbReference type="PROSITE" id="PS01358">
    <property type="entry name" value="ZF_RANBP2_1"/>
    <property type="match status" value="1"/>
</dbReference>
<dbReference type="Pfam" id="PF12796">
    <property type="entry name" value="Ank_2"/>
    <property type="match status" value="1"/>
</dbReference>
<evidence type="ECO:0000256" key="7">
    <source>
        <dbReference type="SAM" id="MobiDB-lite"/>
    </source>
</evidence>
<keyword evidence="11" id="KW-1185">Reference proteome</keyword>
<evidence type="ECO:0000256" key="4">
    <source>
        <dbReference type="PROSITE-ProRule" id="PRU00023"/>
    </source>
</evidence>
<dbReference type="InterPro" id="IPR001876">
    <property type="entry name" value="Znf_RanBP2"/>
</dbReference>
<dbReference type="Pfam" id="PF13640">
    <property type="entry name" value="2OG-FeII_Oxy_3"/>
    <property type="match status" value="1"/>
</dbReference>
<dbReference type="Gene3D" id="1.25.40.20">
    <property type="entry name" value="Ankyrin repeat-containing domain"/>
    <property type="match status" value="1"/>
</dbReference>
<dbReference type="InterPro" id="IPR002110">
    <property type="entry name" value="Ankyrin_rpt"/>
</dbReference>
<proteinExistence type="predicted"/>
<feature type="coiled-coil region" evidence="6">
    <location>
        <begin position="569"/>
        <end position="596"/>
    </location>
</feature>
<feature type="non-terminal residue" evidence="10">
    <location>
        <position position="1165"/>
    </location>
</feature>
<dbReference type="InterPro" id="IPR036770">
    <property type="entry name" value="Ankyrin_rpt-contain_sf"/>
</dbReference>
<organism evidence="10 11">
    <name type="scientific">Chrysochromulina tobinii</name>
    <dbReference type="NCBI Taxonomy" id="1460289"/>
    <lineage>
        <taxon>Eukaryota</taxon>
        <taxon>Haptista</taxon>
        <taxon>Haptophyta</taxon>
        <taxon>Prymnesiophyceae</taxon>
        <taxon>Prymnesiales</taxon>
        <taxon>Chrysochromulinaceae</taxon>
        <taxon>Chrysochromulina</taxon>
    </lineage>
</organism>
<dbReference type="EMBL" id="JWZX01002799">
    <property type="protein sequence ID" value="KOO26801.1"/>
    <property type="molecule type" value="Genomic_DNA"/>
</dbReference>
<feature type="transmembrane region" description="Helical" evidence="8">
    <location>
        <begin position="1129"/>
        <end position="1153"/>
    </location>
</feature>
<evidence type="ECO:0000256" key="6">
    <source>
        <dbReference type="SAM" id="Coils"/>
    </source>
</evidence>
<evidence type="ECO:0000256" key="8">
    <source>
        <dbReference type="SAM" id="Phobius"/>
    </source>
</evidence>
<evidence type="ECO:0000259" key="9">
    <source>
        <dbReference type="PROSITE" id="PS50199"/>
    </source>
</evidence>
<evidence type="ECO:0000256" key="3">
    <source>
        <dbReference type="ARBA" id="ARBA00022833"/>
    </source>
</evidence>
<dbReference type="AlphaFoldDB" id="A0A0M0JJM7"/>
<dbReference type="InterPro" id="IPR044862">
    <property type="entry name" value="Pro_4_hyd_alph_FE2OG_OXY"/>
</dbReference>
<feature type="region of interest" description="Disordered" evidence="7">
    <location>
        <begin position="205"/>
        <end position="231"/>
    </location>
</feature>
<dbReference type="OrthoDB" id="1923469at2759"/>
<keyword evidence="6" id="KW-0175">Coiled coil</keyword>
<dbReference type="Gene3D" id="2.60.120.620">
    <property type="entry name" value="q2cbj1_9rhob like domain"/>
    <property type="match status" value="1"/>
</dbReference>
<sequence length="1165" mass="124827">MGGKEAPRHRERRVIYAALRDGTLAPRRPLSPSEVADLFNAIDHRISKRFGVRALAAIDLDSLHAMPASHTRLGTNNVGFEKRITLLSYAAWRRRHDIVKQLLIGGAAPTISDRAPAGALSAEEEKELSERLSRRTGSGLESAAATYAVECVARLRCFAARDVVLGAAPLPPCAKCGVTGRTVCFDACGCAVCEGCVWRTLLTTPRRHDEDGDGDDEGDRHTDRETDEEVGVEGDEIVCPRCGAHAPMRGAEDPSAAIELAARGLEPPSGQGGAPRPLADWTCECCAYANFGSRPVCRGCAAPRVVDETLRPPPPSLCREGLPAALAAWALENARSLTAGAAAGYVRSAAAAADKSKAPEEMEVDRRRALGKQLTFLMSAPGSLRFEAVPPLEHAVVFDPDEPPVPAQLQLVLDLRVLGQVHVAAHEAAPDARASEARAHLIEARLAISLAARGDLVRAIGWLRLEMDASGTARWEVLAQSVVLLRPLIWSDAHILAADAVAAGRKWASDQRAKAALAGLAADCEHEGAGGGEAEGDETASGGSRDHSTDHSKELPKENRRTLRSAPPREAALAKMRMLNDEKRREQAAAAAAEGDLVRLEALIGVGFDLSGALDEYGQNAVFLSAAYGHSAALRLLLRLDTRSHGGSTAACAAAARGHTKVLALLAEAGADVGALGSARLAPVEYVLRHALATILQPGQVPSWQPVPPEPRLVRLVPPSSLHAGAGACYIDGGVSESVCVALDELYSSLPMAARARCSQGLNDRSYYCDAEGWVVNALRAAVLGAARVSGESPPCEGEAMVQMRYLLYAEAGGGLPPHVDLSRTRRDGRTSKCTFILYLTDCTVGGETVLLQRLAQPSRVLAAVTPRRGRLLIFPHLCPHLAREVVAEGLPKLLLRKLLCNVTADYGDARYGALSDVFNERSYLDIPPCLFGYQPGLRKPFSLGPDTKLRAVKYFNNTFRHLGQMAQWTGLAVSMAQMAYSSLLALLTLSIRLDPLLGKVSTPMIGLAGDNATQARCSAPPPYNSSLAAAAATVSSGVAFPAEFVAHGTQRTREPAMGLISRTCSLDGMMSALKQSQWAKPRATVWYFIDPAIRFIEELLAFNAFNRDKDGALSILVVLHWFLTNPRLWLFVVTSAVHVFIISCTKILRLVARAANRRRKKREV</sequence>